<feature type="region of interest" description="Disordered" evidence="4">
    <location>
        <begin position="1"/>
        <end position="28"/>
    </location>
</feature>
<organism evidence="5 6">
    <name type="scientific">Halovulum dunhuangense</name>
    <dbReference type="NCBI Taxonomy" id="1505036"/>
    <lineage>
        <taxon>Bacteria</taxon>
        <taxon>Pseudomonadati</taxon>
        <taxon>Pseudomonadota</taxon>
        <taxon>Alphaproteobacteria</taxon>
        <taxon>Rhodobacterales</taxon>
        <taxon>Paracoccaceae</taxon>
        <taxon>Halovulum</taxon>
    </lineage>
</organism>
<dbReference type="InterPro" id="IPR031100">
    <property type="entry name" value="LOG_fam"/>
</dbReference>
<feature type="compositionally biased region" description="Basic and acidic residues" evidence="4">
    <location>
        <begin position="11"/>
        <end position="24"/>
    </location>
</feature>
<dbReference type="Gene3D" id="3.40.50.450">
    <property type="match status" value="1"/>
</dbReference>
<keyword evidence="6" id="KW-1185">Reference proteome</keyword>
<dbReference type="PANTHER" id="PTHR43393">
    <property type="entry name" value="CYTOKININ RIBOSIDE 5'-MONOPHOSPHATE PHOSPHORIBOHYDROLASE"/>
    <property type="match status" value="1"/>
</dbReference>
<comment type="caution">
    <text evidence="5">The sequence shown here is derived from an EMBL/GenBank/DDBJ whole genome shotgun (WGS) entry which is preliminary data.</text>
</comment>
<dbReference type="Pfam" id="PF03641">
    <property type="entry name" value="Lysine_decarbox"/>
    <property type="match status" value="1"/>
</dbReference>
<dbReference type="EC" id="3.2.2.4" evidence="2"/>
<dbReference type="EMBL" id="JABFBC010000002">
    <property type="protein sequence ID" value="NNU81587.1"/>
    <property type="molecule type" value="Genomic_DNA"/>
</dbReference>
<dbReference type="RefSeq" id="WP_171326418.1">
    <property type="nucleotide sequence ID" value="NZ_JABFBC010000002.1"/>
</dbReference>
<protein>
    <recommendedName>
        <fullName evidence="3">AMP nucleosidase</fullName>
        <ecNumber evidence="2">3.2.2.4</ecNumber>
    </recommendedName>
    <alternativeName>
        <fullName evidence="3">AMP nucleosidase</fullName>
    </alternativeName>
</protein>
<sequence>MTDQFPQHRFPKADEDISTARHVPDTPQTRAPTYRLAFADPEFLLRDELRPVRLQLELLKPELALNAAGIVSTIVMFGGARIPAPEDSHKARTKTLAELSYYYAQAEEFARLCTLESLKSGCKENVIISGGGPGVMEAGCRGAERAGGKNISLNIVLPHEQAPNLHATPEFCFNFHYFAIRKMHFLMRAKAITAFPGGFGTLDELFETLTLVQTGRMKPLPILLFGRSFWERVVNWQALAEAGTISDHDLSLFHYVDTAEEAFAFIRDWQPPT</sequence>
<evidence type="ECO:0000256" key="4">
    <source>
        <dbReference type="SAM" id="MobiDB-lite"/>
    </source>
</evidence>
<gene>
    <name evidence="5" type="ORF">HMH01_14195</name>
</gene>
<dbReference type="GO" id="GO:0005829">
    <property type="term" value="C:cytosol"/>
    <property type="evidence" value="ECO:0007669"/>
    <property type="project" value="TreeGrafter"/>
</dbReference>
<dbReference type="PANTHER" id="PTHR43393:SF3">
    <property type="entry name" value="LYSINE DECARBOXYLASE-LIKE PROTEIN"/>
    <property type="match status" value="1"/>
</dbReference>
<dbReference type="AlphaFoldDB" id="A0A849L661"/>
<name>A0A849L661_9RHOB</name>
<reference evidence="5 6" key="1">
    <citation type="submission" date="2020-05" db="EMBL/GenBank/DDBJ databases">
        <title>Gimesia benthica sp. nov., a novel planctomycete isolated from a deep-sea water sample of the Northwest Indian Ocean.</title>
        <authorList>
            <person name="Wang J."/>
            <person name="Ruan C."/>
            <person name="Song L."/>
            <person name="Zhu Y."/>
            <person name="Li A."/>
            <person name="Zheng X."/>
            <person name="Wang L."/>
            <person name="Lu Z."/>
            <person name="Huang Y."/>
            <person name="Du W."/>
            <person name="Zhou Y."/>
            <person name="Huang L."/>
            <person name="Dai X."/>
        </authorList>
    </citation>
    <scope>NUCLEOTIDE SEQUENCE [LARGE SCALE GENOMIC DNA]</scope>
    <source>
        <strain evidence="5 6">YYQ-30</strain>
    </source>
</reference>
<dbReference type="Proteomes" id="UP000572377">
    <property type="component" value="Unassembled WGS sequence"/>
</dbReference>
<comment type="catalytic activity">
    <reaction evidence="1">
        <text>AMP + H2O = D-ribose 5-phosphate + adenine</text>
        <dbReference type="Rhea" id="RHEA:20129"/>
        <dbReference type="ChEBI" id="CHEBI:15377"/>
        <dbReference type="ChEBI" id="CHEBI:16708"/>
        <dbReference type="ChEBI" id="CHEBI:78346"/>
        <dbReference type="ChEBI" id="CHEBI:456215"/>
        <dbReference type="EC" id="3.2.2.4"/>
    </reaction>
</comment>
<evidence type="ECO:0000313" key="6">
    <source>
        <dbReference type="Proteomes" id="UP000572377"/>
    </source>
</evidence>
<dbReference type="InterPro" id="IPR052341">
    <property type="entry name" value="LOG_family_nucleotidases"/>
</dbReference>
<evidence type="ECO:0000256" key="1">
    <source>
        <dbReference type="ARBA" id="ARBA00000274"/>
    </source>
</evidence>
<dbReference type="GO" id="GO:0008714">
    <property type="term" value="F:AMP nucleosidase activity"/>
    <property type="evidence" value="ECO:0007669"/>
    <property type="project" value="UniProtKB-EC"/>
</dbReference>
<evidence type="ECO:0000256" key="3">
    <source>
        <dbReference type="ARBA" id="ARBA00031983"/>
    </source>
</evidence>
<evidence type="ECO:0000256" key="2">
    <source>
        <dbReference type="ARBA" id="ARBA00011985"/>
    </source>
</evidence>
<evidence type="ECO:0000313" key="5">
    <source>
        <dbReference type="EMBL" id="NNU81587.1"/>
    </source>
</evidence>
<dbReference type="SUPFAM" id="SSF102405">
    <property type="entry name" value="MCP/YpsA-like"/>
    <property type="match status" value="1"/>
</dbReference>
<accession>A0A849L661</accession>
<proteinExistence type="predicted"/>